<name>A0A3M7RJW9_BRAPC</name>
<comment type="caution">
    <text evidence="1">The sequence shown here is derived from an EMBL/GenBank/DDBJ whole genome shotgun (WGS) entry which is preliminary data.</text>
</comment>
<dbReference type="GO" id="GO:0003964">
    <property type="term" value="F:RNA-directed DNA polymerase activity"/>
    <property type="evidence" value="ECO:0007669"/>
    <property type="project" value="UniProtKB-KW"/>
</dbReference>
<evidence type="ECO:0000313" key="2">
    <source>
        <dbReference type="Proteomes" id="UP000276133"/>
    </source>
</evidence>
<dbReference type="EMBL" id="REGN01003206">
    <property type="protein sequence ID" value="RNA23852.1"/>
    <property type="molecule type" value="Genomic_DNA"/>
</dbReference>
<reference evidence="1 2" key="1">
    <citation type="journal article" date="2018" name="Sci. Rep.">
        <title>Genomic signatures of local adaptation to the degree of environmental predictability in rotifers.</title>
        <authorList>
            <person name="Franch-Gras L."/>
            <person name="Hahn C."/>
            <person name="Garcia-Roger E.M."/>
            <person name="Carmona M.J."/>
            <person name="Serra M."/>
            <person name="Gomez A."/>
        </authorList>
    </citation>
    <scope>NUCLEOTIDE SEQUENCE [LARGE SCALE GENOMIC DNA]</scope>
    <source>
        <strain evidence="1">HYR1</strain>
    </source>
</reference>
<gene>
    <name evidence="1" type="ORF">BpHYR1_040799</name>
</gene>
<dbReference type="PANTHER" id="PTHR47510:SF3">
    <property type="entry name" value="ENDO_EXONUCLEASE_PHOSPHATASE DOMAIN-CONTAINING PROTEIN"/>
    <property type="match status" value="1"/>
</dbReference>
<dbReference type="PANTHER" id="PTHR47510">
    <property type="entry name" value="REVERSE TRANSCRIPTASE DOMAIN-CONTAINING PROTEIN"/>
    <property type="match status" value="1"/>
</dbReference>
<proteinExistence type="predicted"/>
<keyword evidence="2" id="KW-1185">Reference proteome</keyword>
<protein>
    <submittedName>
        <fullName evidence="1">RNA-directed DNA polymerase from mobile element jockey-like</fullName>
    </submittedName>
</protein>
<dbReference type="Proteomes" id="UP000276133">
    <property type="component" value="Unassembled WGS sequence"/>
</dbReference>
<accession>A0A3M7RJW9</accession>
<keyword evidence="1" id="KW-0548">Nucleotidyltransferase</keyword>
<evidence type="ECO:0000313" key="1">
    <source>
        <dbReference type="EMBL" id="RNA23852.1"/>
    </source>
</evidence>
<sequence>MVHQQKIRMNYFFTSISSSSECSFDKAALFVNDQLDMNLTNDPCFKFSLTTANEVEELLSTLPSTGAPGICGIPTKLLKSASKKLKTAIAWLFNYSIVSCSISCEWKTAVVTPLFKKKGLNEDMNNYRGILILPPIAKIFEKLVHLQILGQSIPEFVNIDNNNVEVVNYFKLLGITKDNRLTFLKYVAELRVSFNKLTNVEYFNILNKELSKYNLECYQHRLIKSIARFIYKVCNNKNGPMELKASKILKQ</sequence>
<keyword evidence="1" id="KW-0808">Transferase</keyword>
<dbReference type="AlphaFoldDB" id="A0A3M7RJW9"/>
<dbReference type="OrthoDB" id="414730at2759"/>
<organism evidence="1 2">
    <name type="scientific">Brachionus plicatilis</name>
    <name type="common">Marine rotifer</name>
    <name type="synonym">Brachionus muelleri</name>
    <dbReference type="NCBI Taxonomy" id="10195"/>
    <lineage>
        <taxon>Eukaryota</taxon>
        <taxon>Metazoa</taxon>
        <taxon>Spiralia</taxon>
        <taxon>Gnathifera</taxon>
        <taxon>Rotifera</taxon>
        <taxon>Eurotatoria</taxon>
        <taxon>Monogononta</taxon>
        <taxon>Pseudotrocha</taxon>
        <taxon>Ploima</taxon>
        <taxon>Brachionidae</taxon>
        <taxon>Brachionus</taxon>
    </lineage>
</organism>
<keyword evidence="1" id="KW-0695">RNA-directed DNA polymerase</keyword>